<evidence type="ECO:0000313" key="3">
    <source>
        <dbReference type="Proteomes" id="UP000287547"/>
    </source>
</evidence>
<evidence type="ECO:0000313" key="2">
    <source>
        <dbReference type="EMBL" id="RSM87421.1"/>
    </source>
</evidence>
<dbReference type="Pfam" id="PF00313">
    <property type="entry name" value="CSD"/>
    <property type="match status" value="1"/>
</dbReference>
<feature type="domain" description="CSD" evidence="1">
    <location>
        <begin position="2"/>
        <end position="42"/>
    </location>
</feature>
<sequence length="45" mass="4956">MAEIFVHHSQIGGNNPRSISRGDRVRFTLEPHARGLRAADVCLVA</sequence>
<name>A0A428ZHH1_KIBAR</name>
<dbReference type="SUPFAM" id="SSF50249">
    <property type="entry name" value="Nucleic acid-binding proteins"/>
    <property type="match status" value="1"/>
</dbReference>
<gene>
    <name evidence="2" type="ORF">DMH04_10305</name>
</gene>
<comment type="caution">
    <text evidence="2">The sequence shown here is derived from an EMBL/GenBank/DDBJ whole genome shotgun (WGS) entry which is preliminary data.</text>
</comment>
<protein>
    <recommendedName>
        <fullName evidence="1">CSD domain-containing protein</fullName>
    </recommendedName>
</protein>
<proteinExistence type="predicted"/>
<dbReference type="GO" id="GO:0003676">
    <property type="term" value="F:nucleic acid binding"/>
    <property type="evidence" value="ECO:0007669"/>
    <property type="project" value="InterPro"/>
</dbReference>
<dbReference type="InterPro" id="IPR002059">
    <property type="entry name" value="CSP_DNA-bd"/>
</dbReference>
<organism evidence="2 3">
    <name type="scientific">Kibdelosporangium aridum</name>
    <dbReference type="NCBI Taxonomy" id="2030"/>
    <lineage>
        <taxon>Bacteria</taxon>
        <taxon>Bacillati</taxon>
        <taxon>Actinomycetota</taxon>
        <taxon>Actinomycetes</taxon>
        <taxon>Pseudonocardiales</taxon>
        <taxon>Pseudonocardiaceae</taxon>
        <taxon>Kibdelosporangium</taxon>
    </lineage>
</organism>
<accession>A0A428ZHH1</accession>
<reference evidence="2 3" key="1">
    <citation type="submission" date="2018-05" db="EMBL/GenBank/DDBJ databases">
        <title>Evolution of GPA BGCs.</title>
        <authorList>
            <person name="Waglechner N."/>
            <person name="Wright G.D."/>
        </authorList>
    </citation>
    <scope>NUCLEOTIDE SEQUENCE [LARGE SCALE GENOMIC DNA]</scope>
    <source>
        <strain evidence="2 3">A82846</strain>
    </source>
</reference>
<dbReference type="RefSeq" id="WP_125726452.1">
    <property type="nucleotide sequence ID" value="NZ_QHKI01000006.1"/>
</dbReference>
<dbReference type="Proteomes" id="UP000287547">
    <property type="component" value="Unassembled WGS sequence"/>
</dbReference>
<evidence type="ECO:0000259" key="1">
    <source>
        <dbReference type="Pfam" id="PF00313"/>
    </source>
</evidence>
<dbReference type="Gene3D" id="2.40.50.140">
    <property type="entry name" value="Nucleic acid-binding proteins"/>
    <property type="match status" value="1"/>
</dbReference>
<dbReference type="InterPro" id="IPR012340">
    <property type="entry name" value="NA-bd_OB-fold"/>
</dbReference>
<dbReference type="AlphaFoldDB" id="A0A428ZHH1"/>
<dbReference type="EMBL" id="QHKI01000006">
    <property type="protein sequence ID" value="RSM87421.1"/>
    <property type="molecule type" value="Genomic_DNA"/>
</dbReference>